<evidence type="ECO:0000256" key="1">
    <source>
        <dbReference type="SAM" id="Coils"/>
    </source>
</evidence>
<feature type="coiled-coil region" evidence="1">
    <location>
        <begin position="1111"/>
        <end position="1138"/>
    </location>
</feature>
<keyword evidence="4" id="KW-1185">Reference proteome</keyword>
<dbReference type="RefSeq" id="XP_001884772.1">
    <property type="nucleotide sequence ID" value="XM_001884737.1"/>
</dbReference>
<accession>B0DL69</accession>
<feature type="region of interest" description="Disordered" evidence="2">
    <location>
        <begin position="929"/>
        <end position="958"/>
    </location>
</feature>
<gene>
    <name evidence="3" type="ORF">LACBIDRAFT_330401</name>
</gene>
<dbReference type="OrthoDB" id="2691654at2759"/>
<evidence type="ECO:0000313" key="3">
    <source>
        <dbReference type="EMBL" id="EDR04600.1"/>
    </source>
</evidence>
<dbReference type="InParanoid" id="B0DL69"/>
<dbReference type="KEGG" id="lbc:LACBIDRAFT_330401"/>
<feature type="region of interest" description="Disordered" evidence="2">
    <location>
        <begin position="1278"/>
        <end position="1298"/>
    </location>
</feature>
<feature type="region of interest" description="Disordered" evidence="2">
    <location>
        <begin position="112"/>
        <end position="289"/>
    </location>
</feature>
<dbReference type="GeneID" id="6080352"/>
<proteinExistence type="predicted"/>
<feature type="compositionally biased region" description="Low complexity" evidence="2">
    <location>
        <begin position="126"/>
        <end position="135"/>
    </location>
</feature>
<dbReference type="HOGENOM" id="CLU_006927_0_0_1"/>
<reference evidence="3 4" key="1">
    <citation type="journal article" date="2008" name="Nature">
        <title>The genome of Laccaria bicolor provides insights into mycorrhizal symbiosis.</title>
        <authorList>
            <person name="Martin F."/>
            <person name="Aerts A."/>
            <person name="Ahren D."/>
            <person name="Brun A."/>
            <person name="Danchin E.G.J."/>
            <person name="Duchaussoy F."/>
            <person name="Gibon J."/>
            <person name="Kohler A."/>
            <person name="Lindquist E."/>
            <person name="Pereda V."/>
            <person name="Salamov A."/>
            <person name="Shapiro H.J."/>
            <person name="Wuyts J."/>
            <person name="Blaudez D."/>
            <person name="Buee M."/>
            <person name="Brokstein P."/>
            <person name="Canbaeck B."/>
            <person name="Cohen D."/>
            <person name="Courty P.E."/>
            <person name="Coutinho P.M."/>
            <person name="Delaruelle C."/>
            <person name="Detter J.C."/>
            <person name="Deveau A."/>
            <person name="DiFazio S."/>
            <person name="Duplessis S."/>
            <person name="Fraissinet-Tachet L."/>
            <person name="Lucic E."/>
            <person name="Frey-Klett P."/>
            <person name="Fourrey C."/>
            <person name="Feussner I."/>
            <person name="Gay G."/>
            <person name="Grimwood J."/>
            <person name="Hoegger P.J."/>
            <person name="Jain P."/>
            <person name="Kilaru S."/>
            <person name="Labbe J."/>
            <person name="Lin Y.C."/>
            <person name="Legue V."/>
            <person name="Le Tacon F."/>
            <person name="Marmeisse R."/>
            <person name="Melayah D."/>
            <person name="Montanini B."/>
            <person name="Muratet M."/>
            <person name="Nehls U."/>
            <person name="Niculita-Hirzel H."/>
            <person name="Oudot-Le Secq M.P."/>
            <person name="Peter M."/>
            <person name="Quesneville H."/>
            <person name="Rajashekar B."/>
            <person name="Reich M."/>
            <person name="Rouhier N."/>
            <person name="Schmutz J."/>
            <person name="Yin T."/>
            <person name="Chalot M."/>
            <person name="Henrissat B."/>
            <person name="Kuees U."/>
            <person name="Lucas S."/>
            <person name="Van de Peer Y."/>
            <person name="Podila G.K."/>
            <person name="Polle A."/>
            <person name="Pukkila P.J."/>
            <person name="Richardson P.M."/>
            <person name="Rouze P."/>
            <person name="Sanders I.R."/>
            <person name="Stajich J.E."/>
            <person name="Tunlid A."/>
            <person name="Tuskan G."/>
            <person name="Grigoriev I.V."/>
        </authorList>
    </citation>
    <scope>NUCLEOTIDE SEQUENCE [LARGE SCALE GENOMIC DNA]</scope>
    <source>
        <strain evidence="4">S238N-H82 / ATCC MYA-4686</strain>
    </source>
</reference>
<evidence type="ECO:0000256" key="2">
    <source>
        <dbReference type="SAM" id="MobiDB-lite"/>
    </source>
</evidence>
<name>B0DL69_LACBS</name>
<dbReference type="Proteomes" id="UP000001194">
    <property type="component" value="Unassembled WGS sequence"/>
</dbReference>
<dbReference type="EMBL" id="DS547117">
    <property type="protein sequence ID" value="EDR04600.1"/>
    <property type="molecule type" value="Genomic_DNA"/>
</dbReference>
<feature type="region of interest" description="Disordered" evidence="2">
    <location>
        <begin position="511"/>
        <end position="540"/>
    </location>
</feature>
<organism evidence="4">
    <name type="scientific">Laccaria bicolor (strain S238N-H82 / ATCC MYA-4686)</name>
    <name type="common">Bicoloured deceiver</name>
    <name type="synonym">Laccaria laccata var. bicolor</name>
    <dbReference type="NCBI Taxonomy" id="486041"/>
    <lineage>
        <taxon>Eukaryota</taxon>
        <taxon>Fungi</taxon>
        <taxon>Dikarya</taxon>
        <taxon>Basidiomycota</taxon>
        <taxon>Agaricomycotina</taxon>
        <taxon>Agaricomycetes</taxon>
        <taxon>Agaricomycetidae</taxon>
        <taxon>Agaricales</taxon>
        <taxon>Agaricineae</taxon>
        <taxon>Hydnangiaceae</taxon>
        <taxon>Laccaria</taxon>
    </lineage>
</organism>
<protein>
    <submittedName>
        <fullName evidence="3">Smc-chromosome segregation ATPase</fullName>
    </submittedName>
</protein>
<feature type="compositionally biased region" description="Polar residues" evidence="2">
    <location>
        <begin position="1244"/>
        <end position="1253"/>
    </location>
</feature>
<keyword evidence="1" id="KW-0175">Coiled coil</keyword>
<feature type="coiled-coil region" evidence="1">
    <location>
        <begin position="693"/>
        <end position="720"/>
    </location>
</feature>
<feature type="region of interest" description="Disordered" evidence="2">
    <location>
        <begin position="1211"/>
        <end position="1253"/>
    </location>
</feature>
<evidence type="ECO:0000313" key="4">
    <source>
        <dbReference type="Proteomes" id="UP000001194"/>
    </source>
</evidence>
<sequence>MSTAELAQAAQQAHTLTPGFLEDVRVATSTLLNFYNRHREGLLAHQRTVEEDAYGKAERFVRLLIDKNMWYNVAQWLNHPWILAYTEMARAGPSVDWTKMFSIPQPTTPTFFMEGYAGPSPPLPPSSTDSLLPVTVPTPPLPVPTASSSLPAPTKPTRRAKSTDPVPAAETKTKSKTKSGQRKPEARSSTQPQSEVTPNDTAAPVQSKKRKGDLIEARPKKTRVVSAEFINSSSDEETLKPKSESLRPVGGEAKAVKPKSQPHFSRMTPSAGFSLIRRPKLDPDAGPPKTAMAALRQAKTAERLANQNAAIAKGNYQLADIPLTKKKDTDSEVEDEIQKGLQDLETATVSGGDAQVKIVRKKARSKKPQVKKVKPDVKEKGKQDVEMAAVRHDVEHAIDVDMEVGLTMGKGKSEGGIDIEMAEVKHEETEVGAIPKADKDVGRVTPTIIIEPPTPHTLAIFKSTETEVGTNTDKGKGREIGPPASEMEWIVPELAMRPELGLAVNYMQQSFTPPPVERTSRPEGSCSVSRSRQVSPPDPKEVHLDTALYQKKIDFRSLSPPPNFDMQTMQQEIRRLAHGQADLLQKLRDQQAQVSVMESSTPTMREYSAFVVRKQDIDASALLPPVVDSPVTLSQRLLALEEITRCIQDQDLASRPLSEKIASLETSVWFQEEKITGATRRMDHIEESAHMRWKETQEDLQSIRSDHQRLEAEVREAVKTLENKWETTPAATGKTTCTYAVTKKKDTDSEVEDEIQKGLQDLETATVSGGDAQVKIVRKKARSKKPQVKKVKPDVKEKGKQDVEMAAVRHDVEHAIDVDMEVGLTMGKGKSEGGIDIEMAEVKHEETEVGAIPKADKDVGRVTPTIIIEPPTPHTLAIFKSTETEVGTNTDKGKGREIGPPASEMEWIVPELAMRPELGLAVNYMQQSFTPPPVERTSRPEGSCSVSRSRQVSPPDPKEVHLDTALYQKKIDFRSLSPPPNFDMQTMQQEIRRLAHGQADLLQKLRDQQAQVSVMESSTPTMREYSAFVVRKQDIDASALLPPVVDSPVTLSQRLLALEEITRCIQDQDLASRPLSEKIASLETSVWFQEEKITGATRRMDHIEESAHMRWKETQEDLQSIRSDHQRLEAEVREAVKTLENKWETTPAALQESLTRGFEKLASCIETAELTLHDLTKSVTTISELNLRLGARQSSLESLIIQFLSNKEKKHTGINTDHSVSPDRGQKSQQVQVSPTPGVVLPNPVSTDHAQVSPTPAVFLPPASESPAVLLLAPNPIPPTRASSPGPYIGGNRKSPRLQKLEPTLQTPAQSSQVRLFEPDPFQHGVNWMGPGWADPRCMGFKALQQTHDT</sequence>
<feature type="compositionally biased region" description="Polar residues" evidence="2">
    <location>
        <begin position="187"/>
        <end position="200"/>
    </location>
</feature>